<gene>
    <name evidence="2" type="ORF">SAMEA2070301_03294</name>
</gene>
<feature type="region of interest" description="Disordered" evidence="1">
    <location>
        <begin position="21"/>
        <end position="47"/>
    </location>
</feature>
<proteinExistence type="predicted"/>
<dbReference type="EMBL" id="FSHM01000004">
    <property type="protein sequence ID" value="SIB22661.1"/>
    <property type="molecule type" value="Genomic_DNA"/>
</dbReference>
<dbReference type="AlphaFoldDB" id="A0AB38D0U3"/>
<reference evidence="2 3" key="1">
    <citation type="submission" date="2016-11" db="EMBL/GenBank/DDBJ databases">
        <authorList>
            <consortium name="Pathogen Informatics"/>
        </authorList>
    </citation>
    <scope>NUCLEOTIDE SEQUENCE [LARGE SCALE GENOMIC DNA]</scope>
    <source>
        <strain evidence="2 3">104</strain>
    </source>
</reference>
<name>A0AB38D0U3_9MYCO</name>
<dbReference type="Proteomes" id="UP000185210">
    <property type="component" value="Unassembled WGS sequence"/>
</dbReference>
<evidence type="ECO:0000313" key="3">
    <source>
        <dbReference type="Proteomes" id="UP000185210"/>
    </source>
</evidence>
<sequence>MDTDDEKWFPVPGRAQRRRIARRVGKVKPQRSRMRRKARKTRTGGVK</sequence>
<evidence type="ECO:0000256" key="1">
    <source>
        <dbReference type="SAM" id="MobiDB-lite"/>
    </source>
</evidence>
<organism evidence="2 3">
    <name type="scientific">Mycobacteroides abscessus subsp. abscessus</name>
    <dbReference type="NCBI Taxonomy" id="1185650"/>
    <lineage>
        <taxon>Bacteria</taxon>
        <taxon>Bacillati</taxon>
        <taxon>Actinomycetota</taxon>
        <taxon>Actinomycetes</taxon>
        <taxon>Mycobacteriales</taxon>
        <taxon>Mycobacteriaceae</taxon>
        <taxon>Mycobacteroides</taxon>
        <taxon>Mycobacteroides abscessus</taxon>
    </lineage>
</organism>
<dbReference type="RefSeq" id="WP_165643296.1">
    <property type="nucleotide sequence ID" value="NZ_FRZT01000017.1"/>
</dbReference>
<protein>
    <submittedName>
        <fullName evidence="2">Uncharacterized protein</fullName>
    </submittedName>
</protein>
<evidence type="ECO:0000313" key="2">
    <source>
        <dbReference type="EMBL" id="SIB22661.1"/>
    </source>
</evidence>
<accession>A0AB38D0U3</accession>
<comment type="caution">
    <text evidence="2">The sequence shown here is derived from an EMBL/GenBank/DDBJ whole genome shotgun (WGS) entry which is preliminary data.</text>
</comment>